<dbReference type="Pfam" id="PF15901">
    <property type="entry name" value="Sortilin_C"/>
    <property type="match status" value="1"/>
</dbReference>
<keyword evidence="6" id="KW-0732">Signal</keyword>
<dbReference type="Gene3D" id="3.30.60.270">
    <property type="match status" value="1"/>
</dbReference>
<dbReference type="KEGG" id="pmrn:116957817"/>
<dbReference type="GO" id="GO:0016020">
    <property type="term" value="C:membrane"/>
    <property type="evidence" value="ECO:0007669"/>
    <property type="project" value="UniProtKB-SubCell"/>
</dbReference>
<sequence>MAQVVFLLLLVLVLLVAASAAPEPGRAWRRFHAARLGRSAAASPTPSAASANRTLLPTQMLEQLRRNTHKFEFENNLSKSVTLAWVGDGTGVVLVLTTLDFSVLNGPGDFSLYRSENYGKNFTEITGLISGNNVESELGILVDPGNANRVVILSSTMMPMIWFFVGSKDGGRNFVSHTLPFQPLAQMQFHPTLPDVLLAHSVADYSLYITTDFGISWRLLHQFVFMYKWSSNGTLFITTNPLMSDVFRPPLGKFLMKRSTDLGLTFTTVAQNVYSFGLGGPFLYASIVFSANMTRVVHVSSDQGNSWNIAQVPPVKEDQFYSILAATQDMIFMHVDESGDSGHGTLYASDDRGLVFSVSLQRHLYNNQGVVTDFTNVTSLRGVLLTSQINEDGTVRSLISFDRGGEWRPIQKPASSRCASGSEQCSLHILGNYAMSLDSTVLQVPLSEPNAVGIVIAHGTVADAMAVEDVDVYVSDDGGYTWTQVLEGPHHYAVLDSGGLLVAVPSGAVLMQDTIKFSTDEGQTWYEYTFTAQKMVVSGLASEPGAKSMNVSVWGYRMLSYAEHVWVVVTIDFQELLSRDCEDSDYLQWKAHERAPGDTWDGCVLGLHETFYRLRKASLCRNGRDYEVTASSVACPCTSDDYMCDYGFYRPDGKDDCVAEDKADRTLPHICLSGEVEEIKTQGFRKIPGDRCVGGVEHTRQLITINKTCTYSLLRTLVAPATAQMSTHTGIVLAMTTILSLVLLLSGLLLWRRMCKRSPYVFKYSELKQNEEETEQDEHLLSVDVAAKSLYRDDSDEEILE</sequence>
<dbReference type="GO" id="GO:0006897">
    <property type="term" value="P:endocytosis"/>
    <property type="evidence" value="ECO:0007669"/>
    <property type="project" value="TreeGrafter"/>
</dbReference>
<dbReference type="RefSeq" id="XP_032836102.1">
    <property type="nucleotide sequence ID" value="XM_032980211.1"/>
</dbReference>
<dbReference type="RefSeq" id="XP_032836101.1">
    <property type="nucleotide sequence ID" value="XM_032980210.1"/>
</dbReference>
<dbReference type="CDD" id="cd15482">
    <property type="entry name" value="Sialidase_non-viral"/>
    <property type="match status" value="1"/>
</dbReference>
<organism evidence="8 10">
    <name type="scientific">Petromyzon marinus</name>
    <name type="common">Sea lamprey</name>
    <dbReference type="NCBI Taxonomy" id="7757"/>
    <lineage>
        <taxon>Eukaryota</taxon>
        <taxon>Metazoa</taxon>
        <taxon>Chordata</taxon>
        <taxon>Craniata</taxon>
        <taxon>Vertebrata</taxon>
        <taxon>Cyclostomata</taxon>
        <taxon>Hyperoartia</taxon>
        <taxon>Petromyzontiformes</taxon>
        <taxon>Petromyzontidae</taxon>
        <taxon>Petromyzon</taxon>
    </lineage>
</organism>
<keyword evidence="3 5" id="KW-0472">Membrane</keyword>
<dbReference type="InterPro" id="IPR031778">
    <property type="entry name" value="Sortilin_N"/>
</dbReference>
<evidence type="ECO:0000256" key="2">
    <source>
        <dbReference type="ARBA" id="ARBA00022737"/>
    </source>
</evidence>
<dbReference type="InterPro" id="IPR015943">
    <property type="entry name" value="WD40/YVTN_repeat-like_dom_sf"/>
</dbReference>
<reference evidence="9 10" key="1">
    <citation type="submission" date="2025-04" db="UniProtKB">
        <authorList>
            <consortium name="RefSeq"/>
        </authorList>
    </citation>
    <scope>IDENTIFICATION</scope>
    <source>
        <tissue evidence="9 10">Sperm</tissue>
    </source>
</reference>
<gene>
    <name evidence="9 10" type="primary">SORT1</name>
</gene>
<dbReference type="GO" id="GO:0016050">
    <property type="term" value="P:vesicle organization"/>
    <property type="evidence" value="ECO:0007669"/>
    <property type="project" value="TreeGrafter"/>
</dbReference>
<dbReference type="InterPro" id="IPR031777">
    <property type="entry name" value="Sortilin_C"/>
</dbReference>
<dbReference type="CTD" id="6272"/>
<accession>A0AAJ7UJS4</accession>
<dbReference type="InterPro" id="IPR050310">
    <property type="entry name" value="VPS10-sortilin"/>
</dbReference>
<evidence type="ECO:0000313" key="8">
    <source>
        <dbReference type="Proteomes" id="UP001318040"/>
    </source>
</evidence>
<name>A0AAJ7UJS4_PETMA</name>
<keyword evidence="5" id="KW-0812">Transmembrane</keyword>
<keyword evidence="5" id="KW-1133">Transmembrane helix</keyword>
<dbReference type="InterPro" id="IPR006581">
    <property type="entry name" value="VPS10"/>
</dbReference>
<proteinExistence type="predicted"/>
<feature type="signal peptide" evidence="6">
    <location>
        <begin position="1"/>
        <end position="20"/>
    </location>
</feature>
<evidence type="ECO:0000256" key="6">
    <source>
        <dbReference type="SAM" id="SignalP"/>
    </source>
</evidence>
<dbReference type="GO" id="GO:0006895">
    <property type="term" value="P:Golgi to endosome transport"/>
    <property type="evidence" value="ECO:0007669"/>
    <property type="project" value="TreeGrafter"/>
</dbReference>
<dbReference type="Gene3D" id="2.130.10.10">
    <property type="entry name" value="YVTN repeat-like/Quinoprotein amine dehydrogenase"/>
    <property type="match status" value="2"/>
</dbReference>
<comment type="subcellular location">
    <subcellularLocation>
        <location evidence="1">Membrane</location>
    </subcellularLocation>
</comment>
<dbReference type="Pfam" id="PF15902">
    <property type="entry name" value="Sortilin-Vps10"/>
    <property type="match status" value="1"/>
</dbReference>
<dbReference type="PANTHER" id="PTHR12106:SF23">
    <property type="entry name" value="SORTILIN"/>
    <property type="match status" value="1"/>
</dbReference>
<feature type="domain" description="VPS10" evidence="7">
    <location>
        <begin position="101"/>
        <end position="714"/>
    </location>
</feature>
<keyword evidence="8" id="KW-1185">Reference proteome</keyword>
<dbReference type="AlphaFoldDB" id="A0AAJ7UJS4"/>
<evidence type="ECO:0000256" key="1">
    <source>
        <dbReference type="ARBA" id="ARBA00004370"/>
    </source>
</evidence>
<dbReference type="GO" id="GO:0005794">
    <property type="term" value="C:Golgi apparatus"/>
    <property type="evidence" value="ECO:0007669"/>
    <property type="project" value="TreeGrafter"/>
</dbReference>
<evidence type="ECO:0000256" key="3">
    <source>
        <dbReference type="ARBA" id="ARBA00023136"/>
    </source>
</evidence>
<dbReference type="Proteomes" id="UP001318040">
    <property type="component" value="Chromosome 48"/>
</dbReference>
<evidence type="ECO:0000313" key="9">
    <source>
        <dbReference type="RefSeq" id="XP_032836101.1"/>
    </source>
</evidence>
<dbReference type="GO" id="GO:0005829">
    <property type="term" value="C:cytosol"/>
    <property type="evidence" value="ECO:0007669"/>
    <property type="project" value="GOC"/>
</dbReference>
<feature type="chain" id="PRO_5044709503" evidence="6">
    <location>
        <begin position="21"/>
        <end position="801"/>
    </location>
</feature>
<dbReference type="Gene3D" id="2.10.70.80">
    <property type="match status" value="1"/>
</dbReference>
<feature type="transmembrane region" description="Helical" evidence="5">
    <location>
        <begin position="730"/>
        <end position="751"/>
    </location>
</feature>
<evidence type="ECO:0000259" key="7">
    <source>
        <dbReference type="SMART" id="SM00602"/>
    </source>
</evidence>
<evidence type="ECO:0000256" key="5">
    <source>
        <dbReference type="SAM" id="Phobius"/>
    </source>
</evidence>
<keyword evidence="2" id="KW-0677">Repeat</keyword>
<keyword evidence="4" id="KW-0325">Glycoprotein</keyword>
<protein>
    <submittedName>
        <fullName evidence="9">Sortilin isoform X1</fullName>
    </submittedName>
    <submittedName>
        <fullName evidence="10">Sortilin isoform X2</fullName>
    </submittedName>
</protein>
<dbReference type="SMART" id="SM00602">
    <property type="entry name" value="VPS10"/>
    <property type="match status" value="1"/>
</dbReference>
<dbReference type="SUPFAM" id="SSF110296">
    <property type="entry name" value="Oligoxyloglucan reducing end-specific cellobiohydrolase"/>
    <property type="match status" value="1"/>
</dbReference>
<dbReference type="PANTHER" id="PTHR12106">
    <property type="entry name" value="SORTILIN RELATED"/>
    <property type="match status" value="1"/>
</dbReference>
<evidence type="ECO:0000256" key="4">
    <source>
        <dbReference type="ARBA" id="ARBA00023180"/>
    </source>
</evidence>
<dbReference type="GeneID" id="116957817"/>
<evidence type="ECO:0000313" key="10">
    <source>
        <dbReference type="RefSeq" id="XP_032836102.1"/>
    </source>
</evidence>